<feature type="domain" description="HTH cro/C1-type" evidence="1">
    <location>
        <begin position="11"/>
        <end position="60"/>
    </location>
</feature>
<reference evidence="2" key="1">
    <citation type="submission" date="2020-01" db="EMBL/GenBank/DDBJ databases">
        <title>Bacteria Cultured from War Wounds Associated with the Conflict in Eastern Ukraine.</title>
        <authorList>
            <person name="Snesrud E."/>
            <person name="Galac M.R."/>
            <person name="Mc Gann P."/>
            <person name="Valentine K."/>
            <person name="Viacheslav K."/>
        </authorList>
    </citation>
    <scope>NUCLEOTIDE SEQUENCE</scope>
    <source>
        <strain evidence="2">VNMU148</strain>
    </source>
</reference>
<dbReference type="Pfam" id="PF01381">
    <property type="entry name" value="HTH_3"/>
    <property type="match status" value="1"/>
</dbReference>
<evidence type="ECO:0000259" key="1">
    <source>
        <dbReference type="PROSITE" id="PS50943"/>
    </source>
</evidence>
<gene>
    <name evidence="2" type="ORF">GUL26_36065</name>
</gene>
<dbReference type="Gene3D" id="1.10.260.40">
    <property type="entry name" value="lambda repressor-like DNA-binding domains"/>
    <property type="match status" value="1"/>
</dbReference>
<dbReference type="SMART" id="SM00530">
    <property type="entry name" value="HTH_XRE"/>
    <property type="match status" value="1"/>
</dbReference>
<sequence length="92" mass="10277">MELKVAFALCLKELRSQRYLAQVDLGHQAHVSRLESGKQEATLTTFEQMADALGMSSIELFARVVAIQSGQDPVQLLRAVATDMKRKDSRKD</sequence>
<evidence type="ECO:0000313" key="3">
    <source>
        <dbReference type="Proteomes" id="UP000644192"/>
    </source>
</evidence>
<organism evidence="2 3">
    <name type="scientific">Pseudomonas aeruginosa</name>
    <dbReference type="NCBI Taxonomy" id="287"/>
    <lineage>
        <taxon>Bacteria</taxon>
        <taxon>Pseudomonadati</taxon>
        <taxon>Pseudomonadota</taxon>
        <taxon>Gammaproteobacteria</taxon>
        <taxon>Pseudomonadales</taxon>
        <taxon>Pseudomonadaceae</taxon>
        <taxon>Pseudomonas</taxon>
    </lineage>
</organism>
<dbReference type="CDD" id="cd00093">
    <property type="entry name" value="HTH_XRE"/>
    <property type="match status" value="1"/>
</dbReference>
<accession>A0A6B1YLU4</accession>
<dbReference type="Proteomes" id="UP000644192">
    <property type="component" value="Unassembled WGS sequence"/>
</dbReference>
<dbReference type="InterPro" id="IPR001387">
    <property type="entry name" value="Cro/C1-type_HTH"/>
</dbReference>
<dbReference type="EMBL" id="WXZT01000057">
    <property type="protein sequence ID" value="MZZ17676.1"/>
    <property type="molecule type" value="Genomic_DNA"/>
</dbReference>
<dbReference type="PROSITE" id="PS50943">
    <property type="entry name" value="HTH_CROC1"/>
    <property type="match status" value="1"/>
</dbReference>
<dbReference type="GO" id="GO:0003677">
    <property type="term" value="F:DNA binding"/>
    <property type="evidence" value="ECO:0007669"/>
    <property type="project" value="InterPro"/>
</dbReference>
<dbReference type="InterPro" id="IPR010982">
    <property type="entry name" value="Lambda_DNA-bd_dom_sf"/>
</dbReference>
<evidence type="ECO:0000313" key="2">
    <source>
        <dbReference type="EMBL" id="MZZ17676.1"/>
    </source>
</evidence>
<dbReference type="AlphaFoldDB" id="A0A6B1YLU4"/>
<dbReference type="SUPFAM" id="SSF47413">
    <property type="entry name" value="lambda repressor-like DNA-binding domains"/>
    <property type="match status" value="1"/>
</dbReference>
<proteinExistence type="predicted"/>
<comment type="caution">
    <text evidence="2">The sequence shown here is derived from an EMBL/GenBank/DDBJ whole genome shotgun (WGS) entry which is preliminary data.</text>
</comment>
<name>A0A6B1YLU4_PSEAI</name>
<protein>
    <submittedName>
        <fullName evidence="2">Helix-turn-helix domain-containing protein</fullName>
    </submittedName>
</protein>
<dbReference type="RefSeq" id="WP_023910463.1">
    <property type="nucleotide sequence ID" value="NZ_CAADNI010000744.1"/>
</dbReference>